<proteinExistence type="predicted"/>
<dbReference type="AlphaFoldDB" id="A0A0F9KZU4"/>
<comment type="caution">
    <text evidence="1">The sequence shown here is derived from an EMBL/GenBank/DDBJ whole genome shotgun (WGS) entry which is preliminary data.</text>
</comment>
<organism evidence="1">
    <name type="scientific">marine sediment metagenome</name>
    <dbReference type="NCBI Taxonomy" id="412755"/>
    <lineage>
        <taxon>unclassified sequences</taxon>
        <taxon>metagenomes</taxon>
        <taxon>ecological metagenomes</taxon>
    </lineage>
</organism>
<gene>
    <name evidence="1" type="ORF">LCGC14_1638660</name>
</gene>
<accession>A0A0F9KZU4</accession>
<name>A0A0F9KZU4_9ZZZZ</name>
<dbReference type="EMBL" id="LAZR01013622">
    <property type="protein sequence ID" value="KKM21120.1"/>
    <property type="molecule type" value="Genomic_DNA"/>
</dbReference>
<feature type="non-terminal residue" evidence="1">
    <location>
        <position position="130"/>
    </location>
</feature>
<sequence length="130" mass="13871">MSRLPIVLSMFLLVFPLLSNLEAYASNPNLFVSAENPTFGNRFAGSMVVEVVVNDPQIDDTGEGKGEPDVTINGGQLRMVQAVDGNWYAYFANLQKAQIADQIAFDTGVSGEGLDFGVFCSSSTPSTVLG</sequence>
<protein>
    <submittedName>
        <fullName evidence="1">Uncharacterized protein</fullName>
    </submittedName>
</protein>
<evidence type="ECO:0000313" key="1">
    <source>
        <dbReference type="EMBL" id="KKM21120.1"/>
    </source>
</evidence>
<reference evidence="1" key="1">
    <citation type="journal article" date="2015" name="Nature">
        <title>Complex archaea that bridge the gap between prokaryotes and eukaryotes.</title>
        <authorList>
            <person name="Spang A."/>
            <person name="Saw J.H."/>
            <person name="Jorgensen S.L."/>
            <person name="Zaremba-Niedzwiedzka K."/>
            <person name="Martijn J."/>
            <person name="Lind A.E."/>
            <person name="van Eijk R."/>
            <person name="Schleper C."/>
            <person name="Guy L."/>
            <person name="Ettema T.J."/>
        </authorList>
    </citation>
    <scope>NUCLEOTIDE SEQUENCE</scope>
</reference>